<feature type="region of interest" description="Disordered" evidence="7">
    <location>
        <begin position="353"/>
        <end position="379"/>
    </location>
</feature>
<feature type="compositionally biased region" description="Basic and acidic residues" evidence="7">
    <location>
        <begin position="282"/>
        <end position="303"/>
    </location>
</feature>
<organism evidence="9 10">
    <name type="scientific">Daphnia galeata</name>
    <dbReference type="NCBI Taxonomy" id="27404"/>
    <lineage>
        <taxon>Eukaryota</taxon>
        <taxon>Metazoa</taxon>
        <taxon>Ecdysozoa</taxon>
        <taxon>Arthropoda</taxon>
        <taxon>Crustacea</taxon>
        <taxon>Branchiopoda</taxon>
        <taxon>Diplostraca</taxon>
        <taxon>Cladocera</taxon>
        <taxon>Anomopoda</taxon>
        <taxon>Daphniidae</taxon>
        <taxon>Daphnia</taxon>
    </lineage>
</organism>
<proteinExistence type="predicted"/>
<dbReference type="GO" id="GO:0000981">
    <property type="term" value="F:DNA-binding transcription factor activity, RNA polymerase II-specific"/>
    <property type="evidence" value="ECO:0007669"/>
    <property type="project" value="TreeGrafter"/>
</dbReference>
<keyword evidence="1" id="KW-0832">Ubl conjugation</keyword>
<name>A0A8J2W0I7_9CRUS</name>
<keyword evidence="4" id="KW-0804">Transcription</keyword>
<dbReference type="Gene3D" id="1.20.5.170">
    <property type="match status" value="1"/>
</dbReference>
<dbReference type="PANTHER" id="PTHR46542:SF1">
    <property type="entry name" value="X-BOX BINDING PROTEIN 1"/>
    <property type="match status" value="1"/>
</dbReference>
<comment type="caution">
    <text evidence="9">The sequence shown here is derived from an EMBL/GenBank/DDBJ whole genome shotgun (WGS) entry which is preliminary data.</text>
</comment>
<dbReference type="EMBL" id="CAKKLH010000043">
    <property type="protein sequence ID" value="CAH0100646.1"/>
    <property type="molecule type" value="Genomic_DNA"/>
</dbReference>
<dbReference type="InterPro" id="IPR046347">
    <property type="entry name" value="bZIP_sf"/>
</dbReference>
<dbReference type="PANTHER" id="PTHR46542">
    <property type="entry name" value="X-BOX BINDING PROTEIN 1"/>
    <property type="match status" value="1"/>
</dbReference>
<evidence type="ECO:0000256" key="1">
    <source>
        <dbReference type="ARBA" id="ARBA00022843"/>
    </source>
</evidence>
<evidence type="ECO:0000256" key="4">
    <source>
        <dbReference type="ARBA" id="ARBA00023163"/>
    </source>
</evidence>
<dbReference type="Proteomes" id="UP000789390">
    <property type="component" value="Unassembled WGS sequence"/>
</dbReference>
<feature type="compositionally biased region" description="Polar residues" evidence="7">
    <location>
        <begin position="59"/>
        <end position="80"/>
    </location>
</feature>
<keyword evidence="2" id="KW-0805">Transcription regulation</keyword>
<dbReference type="OrthoDB" id="193931at2759"/>
<reference evidence="9" key="1">
    <citation type="submission" date="2021-11" db="EMBL/GenBank/DDBJ databases">
        <authorList>
            <person name="Schell T."/>
        </authorList>
    </citation>
    <scope>NUCLEOTIDE SEQUENCE</scope>
    <source>
        <strain evidence="9">M5</strain>
    </source>
</reference>
<feature type="compositionally biased region" description="Polar residues" evidence="7">
    <location>
        <begin position="366"/>
        <end position="376"/>
    </location>
</feature>
<feature type="compositionally biased region" description="Polar residues" evidence="7">
    <location>
        <begin position="205"/>
        <end position="215"/>
    </location>
</feature>
<accession>A0A8J2W0I7</accession>
<protein>
    <recommendedName>
        <fullName evidence="6">X-box-binding protein 1</fullName>
    </recommendedName>
</protein>
<evidence type="ECO:0000313" key="10">
    <source>
        <dbReference type="Proteomes" id="UP000789390"/>
    </source>
</evidence>
<feature type="compositionally biased region" description="Low complexity" evidence="7">
    <location>
        <begin position="229"/>
        <end position="246"/>
    </location>
</feature>
<evidence type="ECO:0000256" key="2">
    <source>
        <dbReference type="ARBA" id="ARBA00023015"/>
    </source>
</evidence>
<feature type="region of interest" description="Disordered" evidence="7">
    <location>
        <begin position="59"/>
        <end position="88"/>
    </location>
</feature>
<dbReference type="InterPro" id="IPR004827">
    <property type="entry name" value="bZIP"/>
</dbReference>
<evidence type="ECO:0000256" key="6">
    <source>
        <dbReference type="ARBA" id="ARBA00040165"/>
    </source>
</evidence>
<dbReference type="InterPro" id="IPR052470">
    <property type="entry name" value="ER_Stress-Reg_TF"/>
</dbReference>
<keyword evidence="5" id="KW-0539">Nucleus</keyword>
<evidence type="ECO:0000313" key="9">
    <source>
        <dbReference type="EMBL" id="CAH0100646.1"/>
    </source>
</evidence>
<gene>
    <name evidence="9" type="ORF">DGAL_LOCUS2933</name>
</gene>
<evidence type="ECO:0000256" key="7">
    <source>
        <dbReference type="SAM" id="MobiDB-lite"/>
    </source>
</evidence>
<keyword evidence="3" id="KW-0238">DNA-binding</keyword>
<dbReference type="PROSITE" id="PS50217">
    <property type="entry name" value="BZIP"/>
    <property type="match status" value="1"/>
</dbReference>
<feature type="region of interest" description="Disordered" evidence="7">
    <location>
        <begin position="205"/>
        <end position="303"/>
    </location>
</feature>
<feature type="domain" description="BZIP" evidence="8">
    <location>
        <begin position="260"/>
        <end position="323"/>
    </location>
</feature>
<feature type="compositionally biased region" description="Basic and acidic residues" evidence="7">
    <location>
        <begin position="354"/>
        <end position="364"/>
    </location>
</feature>
<dbReference type="GO" id="GO:0005634">
    <property type="term" value="C:nucleus"/>
    <property type="evidence" value="ECO:0007669"/>
    <property type="project" value="TreeGrafter"/>
</dbReference>
<dbReference type="GO" id="GO:0000977">
    <property type="term" value="F:RNA polymerase II transcription regulatory region sequence-specific DNA binding"/>
    <property type="evidence" value="ECO:0007669"/>
    <property type="project" value="TreeGrafter"/>
</dbReference>
<keyword evidence="10" id="KW-1185">Reference proteome</keyword>
<evidence type="ECO:0000256" key="5">
    <source>
        <dbReference type="ARBA" id="ARBA00023242"/>
    </source>
</evidence>
<dbReference type="FunFam" id="1.20.5.170:FF:000248">
    <property type="entry name" value="Uncharacterized protein"/>
    <property type="match status" value="1"/>
</dbReference>
<sequence>MSTQQAFNQGYTMDACIVMKALPDFSQIANSPYLEYEREMSNIRSHFDYEDHVDSGLKTTSTEVYPDNPNSSNAVTVSKTSNHHNKSKNSLVWGEDITFSDRRQRENRSGDESGTQYISLNGFSFFPKEEGTEDLNDICSTLELVDPNLVETHPCTVEEIYQQQLPLETNVVLEDPPVTGRAGLRRTRTASRRVSSVAFSEDDNSFCSQSESVNKSSRKRHASGQSVMSGGSYDDPDDSPYNNNSNGRKKRRRYEENPSEDPAFEKSRKNAIIAKRNREKKKALMDEMEKQCHQLSKDNSHLESDNGKLRYRVKTLEEEVYYLKSVLANDSALSTVLSGLKNVGKLRFSNSLDQSKHVQHKESVDAPSSTTTNQPKSGGICVHIDRHQRASVEKCSDCTILAKKNVCLDGS</sequence>
<dbReference type="AlphaFoldDB" id="A0A8J2W0I7"/>
<evidence type="ECO:0000259" key="8">
    <source>
        <dbReference type="PROSITE" id="PS50217"/>
    </source>
</evidence>
<evidence type="ECO:0000256" key="3">
    <source>
        <dbReference type="ARBA" id="ARBA00023125"/>
    </source>
</evidence>
<dbReference type="SUPFAM" id="SSF57959">
    <property type="entry name" value="Leucine zipper domain"/>
    <property type="match status" value="1"/>
</dbReference>